<protein>
    <submittedName>
        <fullName evidence="1">Uncharacterized protein</fullName>
    </submittedName>
</protein>
<evidence type="ECO:0000313" key="2">
    <source>
        <dbReference type="Proteomes" id="UP000629603"/>
    </source>
</evidence>
<evidence type="ECO:0000313" key="1">
    <source>
        <dbReference type="EMBL" id="QIG71462.1"/>
    </source>
</evidence>
<sequence length="215" mass="24895">MKLTEIIDYMLLETGQFIVGDISLINFDMNRFWLIVKRSLKYYEKHKPITKKLYRYIPSTPYVFPPDEKPSWISRVYPTGIPANFGIFNIGANLELIPVVFQYNEDEGKLHVANASEVEITAHFKYKFTIEFDTVDDKKIVDVDIPDLDESEYKLLTHIKGNFLLSLGRSRRAFTSQDFPIQMDSNELISEGQQIVSEIEQSISDTNSWYYAIGG</sequence>
<keyword evidence="2" id="KW-1185">Reference proteome</keyword>
<accession>A0A7S5R5F5</accession>
<reference evidence="1 2" key="1">
    <citation type="submission" date="2020-01" db="EMBL/GenBank/DDBJ databases">
        <title>Patterns of diversity and host range of bacteriophage communities associated with bean-nodulatin bacteria.</title>
        <authorList>
            <person name="Vann Cauwenberghe J."/>
            <person name="Santamaria R.I."/>
            <person name="Bustos P."/>
            <person name="Juarez S."/>
            <person name="Gonzalez V."/>
        </authorList>
    </citation>
    <scope>NUCLEOTIDE SEQUENCE [LARGE SCALE GENOMIC DNA]</scope>
</reference>
<dbReference type="Proteomes" id="UP000629603">
    <property type="component" value="Segment"/>
</dbReference>
<gene>
    <name evidence="1" type="ORF">EVB93_375</name>
</gene>
<organism evidence="1 2">
    <name type="scientific">Rhizobium phage RHph_TM30</name>
    <dbReference type="NCBI Taxonomy" id="2509764"/>
    <lineage>
        <taxon>Viruses</taxon>
        <taxon>Duplodnaviria</taxon>
        <taxon>Heunggongvirae</taxon>
        <taxon>Uroviricota</taxon>
        <taxon>Caudoviricetes</taxon>
        <taxon>Kleczkowskaviridae</taxon>
        <taxon>Cuauhnahuacvirus</taxon>
        <taxon>Cuauhnahuacvirus TM30</taxon>
    </lineage>
</organism>
<dbReference type="EMBL" id="MN988521">
    <property type="protein sequence ID" value="QIG71462.1"/>
    <property type="molecule type" value="Genomic_DNA"/>
</dbReference>
<name>A0A7S5R5F5_9CAUD</name>
<proteinExistence type="predicted"/>